<dbReference type="Gene3D" id="3.30.70.330">
    <property type="match status" value="1"/>
</dbReference>
<dbReference type="HOGENOM" id="CLU_781183_0_0_1"/>
<proteinExistence type="predicted"/>
<sequence length="355" mass="40536">MSSNNVSGANGLSSDQVNNILLGIEHIDELICANLRIVYDPEDEIDEYNLVPQILEVANTQEQYVAGGVKQRKIIIKDANINEVIKIFEKDFDTFNYRKNSSGDVEILFDSQEDANKCMRIGVGNLELSRPINYFITTDSEFTVKDLNEKLLLGPLKIEDKKLKAALNEISELSTFRKCYDFVGNTPTDYFVFSFGNKNVAEHLCKFLSFVNVTGRTLIACLFYDQVNVINLNDIFNDRFVIGGHVLTAKIETRIVQVLNMFLPGEISHFDRIDEMKKMIIQEAETEDIVNICVPLSLYSKNRLYCPYEGRVYVECKDKVSARSVFCRLGGLIFNGRVVITSFFPELHYQAREFM</sequence>
<dbReference type="OMA" id="ELICANL"/>
<dbReference type="InParanoid" id="L2GU78"/>
<accession>L2GU78</accession>
<organism evidence="1 2">
    <name type="scientific">Vavraia culicis (isolate floridensis)</name>
    <name type="common">Microsporidian parasite</name>
    <dbReference type="NCBI Taxonomy" id="948595"/>
    <lineage>
        <taxon>Eukaryota</taxon>
        <taxon>Fungi</taxon>
        <taxon>Fungi incertae sedis</taxon>
        <taxon>Microsporidia</taxon>
        <taxon>Pleistophoridae</taxon>
        <taxon>Vavraia</taxon>
    </lineage>
</organism>
<dbReference type="VEuPathDB" id="MicrosporidiaDB:VCUG_01326"/>
<evidence type="ECO:0000313" key="1">
    <source>
        <dbReference type="EMBL" id="ELA47226.1"/>
    </source>
</evidence>
<dbReference type="RefSeq" id="XP_008074344.1">
    <property type="nucleotide sequence ID" value="XM_008076153.1"/>
</dbReference>
<evidence type="ECO:0000313" key="2">
    <source>
        <dbReference type="Proteomes" id="UP000011081"/>
    </source>
</evidence>
<reference evidence="2" key="1">
    <citation type="submission" date="2011-03" db="EMBL/GenBank/DDBJ databases">
        <title>The genome sequence of Vavraia culicis strain floridensis.</title>
        <authorList>
            <consortium name="The Broad Institute Genome Sequencing Platform"/>
            <person name="Cuomo C."/>
            <person name="Becnel J."/>
            <person name="Sanscrainte N."/>
            <person name="Young S.K."/>
            <person name="Zeng Q."/>
            <person name="Gargeya S."/>
            <person name="Fitzgerald M."/>
            <person name="Haas B."/>
            <person name="Abouelleil A."/>
            <person name="Alvarado L."/>
            <person name="Arachchi H.M."/>
            <person name="Berlin A."/>
            <person name="Chapman S.B."/>
            <person name="Gearin G."/>
            <person name="Goldberg J."/>
            <person name="Griggs A."/>
            <person name="Gujja S."/>
            <person name="Hansen M."/>
            <person name="Heiman D."/>
            <person name="Howarth C."/>
            <person name="Larimer J."/>
            <person name="Lui A."/>
            <person name="MacDonald P.J.P."/>
            <person name="McCowen C."/>
            <person name="Montmayeur A."/>
            <person name="Murphy C."/>
            <person name="Neiman D."/>
            <person name="Pearson M."/>
            <person name="Priest M."/>
            <person name="Roberts A."/>
            <person name="Saif S."/>
            <person name="Shea T."/>
            <person name="Sisk P."/>
            <person name="Stolte C."/>
            <person name="Sykes S."/>
            <person name="Wortman J."/>
            <person name="Nusbaum C."/>
            <person name="Birren B."/>
        </authorList>
    </citation>
    <scope>NUCLEOTIDE SEQUENCE [LARGE SCALE GENOMIC DNA]</scope>
    <source>
        <strain evidence="2">floridensis</strain>
    </source>
</reference>
<dbReference type="OrthoDB" id="10266058at2759"/>
<protein>
    <submittedName>
        <fullName evidence="1">Uncharacterized protein</fullName>
    </submittedName>
</protein>
<dbReference type="EMBL" id="GL877422">
    <property type="protein sequence ID" value="ELA47226.1"/>
    <property type="molecule type" value="Genomic_DNA"/>
</dbReference>
<gene>
    <name evidence="1" type="ORF">VCUG_01326</name>
</gene>
<dbReference type="AlphaFoldDB" id="L2GU78"/>
<name>L2GU78_VAVCU</name>
<keyword evidence="2" id="KW-1185">Reference proteome</keyword>
<dbReference type="GeneID" id="19879205"/>
<dbReference type="Proteomes" id="UP000011081">
    <property type="component" value="Unassembled WGS sequence"/>
</dbReference>
<dbReference type="STRING" id="948595.L2GU78"/>
<dbReference type="InterPro" id="IPR012677">
    <property type="entry name" value="Nucleotide-bd_a/b_plait_sf"/>
</dbReference>